<dbReference type="Proteomes" id="UP000038009">
    <property type="component" value="Unassembled WGS sequence"/>
</dbReference>
<comment type="caution">
    <text evidence="4">The sequence shown here is derived from an EMBL/GenBank/DDBJ whole genome shotgun (WGS) entry which is preliminary data.</text>
</comment>
<accession>A0A0N1IMJ0</accession>
<evidence type="ECO:0000313" key="4">
    <source>
        <dbReference type="EMBL" id="KPI89955.1"/>
    </source>
</evidence>
<keyword evidence="5" id="KW-1185">Reference proteome</keyword>
<organism evidence="4 5">
    <name type="scientific">Leptomonas seymouri</name>
    <dbReference type="NCBI Taxonomy" id="5684"/>
    <lineage>
        <taxon>Eukaryota</taxon>
        <taxon>Discoba</taxon>
        <taxon>Euglenozoa</taxon>
        <taxon>Kinetoplastea</taxon>
        <taxon>Metakinetoplastina</taxon>
        <taxon>Trypanosomatida</taxon>
        <taxon>Trypanosomatidae</taxon>
        <taxon>Leishmaniinae</taxon>
        <taxon>Leptomonas</taxon>
    </lineage>
</organism>
<evidence type="ECO:0008006" key="6">
    <source>
        <dbReference type="Google" id="ProtNLM"/>
    </source>
</evidence>
<keyword evidence="3" id="KW-0732">Signal</keyword>
<reference evidence="4 5" key="1">
    <citation type="journal article" date="2015" name="PLoS Pathog.">
        <title>Leptomonas seymouri: Adaptations to the Dixenous Life Cycle Analyzed by Genome Sequencing, Transcriptome Profiling and Co-infection with Leishmania donovani.</title>
        <authorList>
            <person name="Kraeva N."/>
            <person name="Butenko A."/>
            <person name="Hlavacova J."/>
            <person name="Kostygov A."/>
            <person name="Myskova J."/>
            <person name="Grybchuk D."/>
            <person name="Lestinova T."/>
            <person name="Votypka J."/>
            <person name="Volf P."/>
            <person name="Opperdoes F."/>
            <person name="Flegontov P."/>
            <person name="Lukes J."/>
            <person name="Yurchenko V."/>
        </authorList>
    </citation>
    <scope>NUCLEOTIDE SEQUENCE [LARGE SCALE GENOMIC DNA]</scope>
    <source>
        <strain evidence="4 5">ATCC 30220</strain>
    </source>
</reference>
<dbReference type="AlphaFoldDB" id="A0A0N1IMJ0"/>
<proteinExistence type="predicted"/>
<evidence type="ECO:0000256" key="2">
    <source>
        <dbReference type="SAM" id="Phobius"/>
    </source>
</evidence>
<keyword evidence="2" id="KW-0472">Membrane</keyword>
<dbReference type="OMA" id="RHQKCSK"/>
<feature type="compositionally biased region" description="Basic and acidic residues" evidence="1">
    <location>
        <begin position="88"/>
        <end position="108"/>
    </location>
</feature>
<evidence type="ECO:0000313" key="5">
    <source>
        <dbReference type="Proteomes" id="UP000038009"/>
    </source>
</evidence>
<dbReference type="EMBL" id="LJSK01000013">
    <property type="protein sequence ID" value="KPI89955.1"/>
    <property type="molecule type" value="Genomic_DNA"/>
</dbReference>
<name>A0A0N1IMJ0_LEPSE</name>
<feature type="signal peptide" evidence="3">
    <location>
        <begin position="1"/>
        <end position="24"/>
    </location>
</feature>
<keyword evidence="2" id="KW-0812">Transmembrane</keyword>
<evidence type="ECO:0000256" key="3">
    <source>
        <dbReference type="SAM" id="SignalP"/>
    </source>
</evidence>
<gene>
    <name evidence="4" type="ORF">ABL78_0923</name>
</gene>
<feature type="region of interest" description="Disordered" evidence="1">
    <location>
        <begin position="79"/>
        <end position="108"/>
    </location>
</feature>
<feature type="transmembrane region" description="Helical" evidence="2">
    <location>
        <begin position="48"/>
        <end position="71"/>
    </location>
</feature>
<dbReference type="OrthoDB" id="266037at2759"/>
<protein>
    <recommendedName>
        <fullName evidence="6">Transmembrane protein</fullName>
    </recommendedName>
</protein>
<evidence type="ECO:0000256" key="1">
    <source>
        <dbReference type="SAM" id="MobiDB-lite"/>
    </source>
</evidence>
<sequence>MSSIGTLIAASLVAAVSVASTVQAQVPGTFTDDAVRHQKCSKGCVAGLLVMAGVVAIIFSGIMCFAVWPAAELKSRQEKRAAARKRIHERDEEKEAARAKNEALKDDE</sequence>
<dbReference type="VEuPathDB" id="TriTrypDB:Lsey_0013_0200"/>
<keyword evidence="2" id="KW-1133">Transmembrane helix</keyword>
<feature type="chain" id="PRO_5005874026" description="Transmembrane protein" evidence="3">
    <location>
        <begin position="25"/>
        <end position="108"/>
    </location>
</feature>